<dbReference type="InterPro" id="IPR015342">
    <property type="entry name" value="PEX1-N_C-lobe"/>
</dbReference>
<keyword evidence="3" id="KW-0547">Nucleotide-binding</keyword>
<dbReference type="PANTHER" id="PTHR23077">
    <property type="entry name" value="AAA-FAMILY ATPASE"/>
    <property type="match status" value="1"/>
</dbReference>
<protein>
    <recommendedName>
        <fullName evidence="8">Peroxisomal ATPase PEX1</fullName>
    </recommendedName>
    <alternativeName>
        <fullName evidence="7">Peroxin-1</fullName>
    </alternativeName>
</protein>
<dbReference type="AlphaFoldDB" id="A0A194QU80"/>
<dbReference type="GO" id="GO:0005524">
    <property type="term" value="F:ATP binding"/>
    <property type="evidence" value="ECO:0007669"/>
    <property type="project" value="UniProtKB-KW"/>
</dbReference>
<dbReference type="STRING" id="76193.A0A194QU80"/>
<dbReference type="Gene3D" id="3.40.50.300">
    <property type="entry name" value="P-loop containing nucleotide triphosphate hydrolases"/>
    <property type="match status" value="3"/>
</dbReference>
<dbReference type="InParanoid" id="A0A194QU80"/>
<dbReference type="PANTHER" id="PTHR23077:SF12">
    <property type="entry name" value="PEROXISOMAL ATPASE PEX1"/>
    <property type="match status" value="1"/>
</dbReference>
<evidence type="ECO:0000256" key="5">
    <source>
        <dbReference type="ARBA" id="ARBA00022840"/>
    </source>
</evidence>
<dbReference type="InterPro" id="IPR050168">
    <property type="entry name" value="AAA_ATPase_domain"/>
</dbReference>
<keyword evidence="6" id="KW-0472">Membrane</keyword>
<dbReference type="SUPFAM" id="SSF54585">
    <property type="entry name" value="Cdc48 domain 2-like"/>
    <property type="match status" value="1"/>
</dbReference>
<dbReference type="InterPro" id="IPR029067">
    <property type="entry name" value="CDC48_domain_2-like_sf"/>
</dbReference>
<dbReference type="InterPro" id="IPR027417">
    <property type="entry name" value="P-loop_NTPase"/>
</dbReference>
<keyword evidence="11" id="KW-1185">Reference proteome</keyword>
<dbReference type="Gene3D" id="1.10.8.60">
    <property type="match status" value="1"/>
</dbReference>
<dbReference type="GO" id="GO:0005829">
    <property type="term" value="C:cytosol"/>
    <property type="evidence" value="ECO:0007669"/>
    <property type="project" value="TreeGrafter"/>
</dbReference>
<dbReference type="InterPro" id="IPR003959">
    <property type="entry name" value="ATPase_AAA_core"/>
</dbReference>
<keyword evidence="4" id="KW-0378">Hydrolase</keyword>
<proteinExistence type="inferred from homology"/>
<dbReference type="EMBL" id="KQ461191">
    <property type="protein sequence ID" value="KPJ07106.1"/>
    <property type="molecule type" value="Genomic_DNA"/>
</dbReference>
<dbReference type="Pfam" id="PF00004">
    <property type="entry name" value="AAA"/>
    <property type="match status" value="2"/>
</dbReference>
<evidence type="ECO:0000256" key="3">
    <source>
        <dbReference type="ARBA" id="ARBA00022741"/>
    </source>
</evidence>
<reference evidence="10 11" key="1">
    <citation type="journal article" date="2015" name="Nat. Commun.">
        <title>Outbred genome sequencing and CRISPR/Cas9 gene editing in butterflies.</title>
        <authorList>
            <person name="Li X."/>
            <person name="Fan D."/>
            <person name="Zhang W."/>
            <person name="Liu G."/>
            <person name="Zhang L."/>
            <person name="Zhao L."/>
            <person name="Fang X."/>
            <person name="Chen L."/>
            <person name="Dong Y."/>
            <person name="Chen Y."/>
            <person name="Ding Y."/>
            <person name="Zhao R."/>
            <person name="Feng M."/>
            <person name="Zhu Y."/>
            <person name="Feng Y."/>
            <person name="Jiang X."/>
            <person name="Zhu D."/>
            <person name="Xiang H."/>
            <person name="Feng X."/>
            <person name="Li S."/>
            <person name="Wang J."/>
            <person name="Zhang G."/>
            <person name="Kronforst M.R."/>
            <person name="Wang W."/>
        </authorList>
    </citation>
    <scope>NUCLEOTIDE SEQUENCE [LARGE SCALE GENOMIC DNA]</scope>
    <source>
        <strain evidence="10">Ya'a_city_454_Pm</strain>
        <tissue evidence="10">Whole body</tissue>
    </source>
</reference>
<dbReference type="GO" id="GO:0005778">
    <property type="term" value="C:peroxisomal membrane"/>
    <property type="evidence" value="ECO:0007669"/>
    <property type="project" value="TreeGrafter"/>
</dbReference>
<dbReference type="Gene3D" id="3.10.330.10">
    <property type="match status" value="1"/>
</dbReference>
<dbReference type="InterPro" id="IPR003593">
    <property type="entry name" value="AAA+_ATPase"/>
</dbReference>
<organism evidence="10 11">
    <name type="scientific">Papilio machaon</name>
    <name type="common">Old World swallowtail butterfly</name>
    <dbReference type="NCBI Taxonomy" id="76193"/>
    <lineage>
        <taxon>Eukaryota</taxon>
        <taxon>Metazoa</taxon>
        <taxon>Ecdysozoa</taxon>
        <taxon>Arthropoda</taxon>
        <taxon>Hexapoda</taxon>
        <taxon>Insecta</taxon>
        <taxon>Pterygota</taxon>
        <taxon>Neoptera</taxon>
        <taxon>Endopterygota</taxon>
        <taxon>Lepidoptera</taxon>
        <taxon>Glossata</taxon>
        <taxon>Ditrysia</taxon>
        <taxon>Papilionoidea</taxon>
        <taxon>Papilionidae</taxon>
        <taxon>Papilioninae</taxon>
        <taxon>Papilio</taxon>
    </lineage>
</organism>
<evidence type="ECO:0000256" key="2">
    <source>
        <dbReference type="ARBA" id="ARBA00006914"/>
    </source>
</evidence>
<dbReference type="Proteomes" id="UP000053240">
    <property type="component" value="Unassembled WGS sequence"/>
</dbReference>
<dbReference type="FunCoup" id="A0A194QU80">
    <property type="interactions" value="1698"/>
</dbReference>
<dbReference type="SMART" id="SM00382">
    <property type="entry name" value="AAA"/>
    <property type="match status" value="2"/>
</dbReference>
<comment type="subcellular location">
    <subcellularLocation>
        <location evidence="1">Membrane</location>
    </subcellularLocation>
</comment>
<evidence type="ECO:0000256" key="8">
    <source>
        <dbReference type="ARBA" id="ARBA00034532"/>
    </source>
</evidence>
<evidence type="ECO:0000259" key="9">
    <source>
        <dbReference type="SMART" id="SM00382"/>
    </source>
</evidence>
<feature type="domain" description="AAA+ ATPase" evidence="9">
    <location>
        <begin position="465"/>
        <end position="604"/>
    </location>
</feature>
<keyword evidence="5" id="KW-0067">ATP-binding</keyword>
<dbReference type="GO" id="GO:0016887">
    <property type="term" value="F:ATP hydrolysis activity"/>
    <property type="evidence" value="ECO:0007669"/>
    <property type="project" value="InterPro"/>
</dbReference>
<dbReference type="GO" id="GO:0016558">
    <property type="term" value="P:protein import into peroxisome matrix"/>
    <property type="evidence" value="ECO:0007669"/>
    <property type="project" value="TreeGrafter"/>
</dbReference>
<sequence length="1059" mass="119119">MLGGLRLRVSYTYERSCFAYISPKYSTNNEQSQCVQVLIKDKQIYLWVVFSSNIPEGYIACNPIYCKLVGLDEGSEVFVSPYTNVKILDELFIDTESPDDQEILEHNAEVLQLRILDQLRLVVANQKAIVWISTSMPIIFTPKQTGIIVNHSRVVVKIDAFNTFHKTVTYPSILPKDTDAKFNNLGIINNALLEPYLNVAKKLVLRALPIDSDGKKNLIHPYTVFVHEDLIDVKCKTLTVILATMEHIPSILKENNDEDSDNNCIIDGICVEIVPIDNVIFRSLCHEVFNINIPTVLIPKALNAIINIENGTKIIFNVIGDKVDHPEHVDIVTYSDKIETEIDVIEKFKKCVVDNTHSGKKFLINHNIVKQNTQISSGYIQFKLKPDNIKYTMLNSESFRQCTVAAKCLIDSDLSLPKPVISNLEYDYKNYCRSIKSVQSLVEKIVLHLQFEIHREANFKGVSEIKSNVLVTGLSGTGKSSLCHIVQKELTVWSHILHCRSLKGRKDIPEVLGKAILMCQEHSPAVLICDDLDALVPANVEGGSPQDIAYYQRLAVVMKHLLQTCSGVCVLMTSLSMKSLHPTLRQFNGKPLFTAHFDIQSRGLAVVMKHLLQTCSGVCVLMTSLSMKSLHPTLRQFNGKPLFTSQFDIPELEQEDRIELFKHLINDKIRSSFEVEDDDVIKMALDTAGCTVRDVTDYLNKRIFKAVKKKRAQSEDFKPRLIEDITKDEDKAKGFDIWGPVGGMDEVKQVLTECIFWPMMYPGLFPSQSCGILLYGPPGAGKSRYILYFTLIQYPGLFPSQSCGILLYGPPGAGKSHVGSCLARLADVTLLTVKGPELLSKYIGQSEKAVRDVFDKADMKRPCILFFDEFDSLAPKRGHDSTGVTDRVVNQLLSRMDGAEGGARGPVLAATSRPDLIDPALLRPGRLQRHVYCPLPTQPDRHEILLTLAKDFIIHEEVDLMSLAIRTEDYSAADLKSLLITAQLTRLEKHLISEDGGSMETVVLQHEDIESALQETKPSLSKEQRLFYDTIYRRFRGEPLSTEQRQVSQLMHKQRVTLA</sequence>
<evidence type="ECO:0000313" key="10">
    <source>
        <dbReference type="EMBL" id="KPJ07106.1"/>
    </source>
</evidence>
<dbReference type="Pfam" id="PF09262">
    <property type="entry name" value="PEX-1N"/>
    <property type="match status" value="1"/>
</dbReference>
<evidence type="ECO:0000256" key="1">
    <source>
        <dbReference type="ARBA" id="ARBA00004370"/>
    </source>
</evidence>
<evidence type="ECO:0000256" key="7">
    <source>
        <dbReference type="ARBA" id="ARBA00032509"/>
    </source>
</evidence>
<evidence type="ECO:0000256" key="4">
    <source>
        <dbReference type="ARBA" id="ARBA00022801"/>
    </source>
</evidence>
<comment type="similarity">
    <text evidence="2">Belongs to the AAA ATPase family.</text>
</comment>
<dbReference type="SUPFAM" id="SSF52540">
    <property type="entry name" value="P-loop containing nucleoside triphosphate hydrolases"/>
    <property type="match status" value="3"/>
</dbReference>
<gene>
    <name evidence="10" type="ORF">RR48_07953</name>
</gene>
<evidence type="ECO:0000313" key="11">
    <source>
        <dbReference type="Proteomes" id="UP000053240"/>
    </source>
</evidence>
<accession>A0A194QU80</accession>
<feature type="domain" description="AAA+ ATPase" evidence="9">
    <location>
        <begin position="801"/>
        <end position="937"/>
    </location>
</feature>
<name>A0A194QU80_PAPMA</name>
<evidence type="ECO:0000256" key="6">
    <source>
        <dbReference type="ARBA" id="ARBA00023136"/>
    </source>
</evidence>